<protein>
    <recommendedName>
        <fullName evidence="4">Secreted protein</fullName>
    </recommendedName>
</protein>
<keyword evidence="1" id="KW-0732">Signal</keyword>
<organism evidence="2 3">
    <name type="scientific">Motilibacter deserti</name>
    <dbReference type="NCBI Taxonomy" id="2714956"/>
    <lineage>
        <taxon>Bacteria</taxon>
        <taxon>Bacillati</taxon>
        <taxon>Actinomycetota</taxon>
        <taxon>Actinomycetes</taxon>
        <taxon>Motilibacterales</taxon>
        <taxon>Motilibacteraceae</taxon>
        <taxon>Motilibacter</taxon>
    </lineage>
</organism>
<evidence type="ECO:0000313" key="2">
    <source>
        <dbReference type="EMBL" id="NHC14353.1"/>
    </source>
</evidence>
<accession>A0ABX0GTX1</accession>
<sequence>MRIRAVIVAAAAAASVLAGAAPAQAERVKPPAPPIAVDLETGLPLEGDRVEYGAQEVPAGTPDAHFDYGTWKWVVPVATVYFNRRETAQIALGGTVISWIPTPYTVWGGRAVAAIAGSFYASGGCLAVKAALAGGWLVQAPWYHNGRWC</sequence>
<comment type="caution">
    <text evidence="2">The sequence shown here is derived from an EMBL/GenBank/DDBJ whole genome shotgun (WGS) entry which is preliminary data.</text>
</comment>
<dbReference type="Proteomes" id="UP000800981">
    <property type="component" value="Unassembled WGS sequence"/>
</dbReference>
<evidence type="ECO:0000313" key="3">
    <source>
        <dbReference type="Proteomes" id="UP000800981"/>
    </source>
</evidence>
<feature type="signal peptide" evidence="1">
    <location>
        <begin position="1"/>
        <end position="20"/>
    </location>
</feature>
<reference evidence="2 3" key="1">
    <citation type="submission" date="2020-03" db="EMBL/GenBank/DDBJ databases">
        <title>Two novel Motilibacter sp.</title>
        <authorList>
            <person name="Liu S."/>
        </authorList>
    </citation>
    <scope>NUCLEOTIDE SEQUENCE [LARGE SCALE GENOMIC DNA]</scope>
    <source>
        <strain evidence="2 3">E257</strain>
    </source>
</reference>
<dbReference type="RefSeq" id="WP_166281772.1">
    <property type="nucleotide sequence ID" value="NZ_JAANNP010000005.1"/>
</dbReference>
<keyword evidence="3" id="KW-1185">Reference proteome</keyword>
<gene>
    <name evidence="2" type="ORF">G9H71_11245</name>
</gene>
<evidence type="ECO:0008006" key="4">
    <source>
        <dbReference type="Google" id="ProtNLM"/>
    </source>
</evidence>
<feature type="chain" id="PRO_5045657006" description="Secreted protein" evidence="1">
    <location>
        <begin position="21"/>
        <end position="149"/>
    </location>
</feature>
<proteinExistence type="predicted"/>
<dbReference type="EMBL" id="JAANNP010000005">
    <property type="protein sequence ID" value="NHC14353.1"/>
    <property type="molecule type" value="Genomic_DNA"/>
</dbReference>
<evidence type="ECO:0000256" key="1">
    <source>
        <dbReference type="SAM" id="SignalP"/>
    </source>
</evidence>
<name>A0ABX0GTX1_9ACTN</name>